<evidence type="ECO:0000313" key="3">
    <source>
        <dbReference type="Proteomes" id="UP001469749"/>
    </source>
</evidence>
<feature type="domain" description="Acetolactate synthase small subunit C-terminal" evidence="1">
    <location>
        <begin position="1"/>
        <end position="33"/>
    </location>
</feature>
<evidence type="ECO:0000313" key="2">
    <source>
        <dbReference type="EMBL" id="MEQ2367093.1"/>
    </source>
</evidence>
<evidence type="ECO:0000259" key="1">
    <source>
        <dbReference type="Pfam" id="PF10369"/>
    </source>
</evidence>
<dbReference type="InterPro" id="IPR027271">
    <property type="entry name" value="Acetolactate_synth/TF_NikR_C"/>
</dbReference>
<dbReference type="InterPro" id="IPR045865">
    <property type="entry name" value="ACT-like_dom_sf"/>
</dbReference>
<dbReference type="RefSeq" id="WP_349086772.1">
    <property type="nucleotide sequence ID" value="NZ_JBBMEK010000548.1"/>
</dbReference>
<dbReference type="Pfam" id="PF10369">
    <property type="entry name" value="ALS_ss_C"/>
    <property type="match status" value="1"/>
</dbReference>
<organism evidence="2 3">
    <name type="scientific">Coprococcus intestinihominis</name>
    <dbReference type="NCBI Taxonomy" id="3133154"/>
    <lineage>
        <taxon>Bacteria</taxon>
        <taxon>Bacillati</taxon>
        <taxon>Bacillota</taxon>
        <taxon>Clostridia</taxon>
        <taxon>Lachnospirales</taxon>
        <taxon>Lachnospiraceae</taxon>
        <taxon>Coprococcus</taxon>
    </lineage>
</organism>
<proteinExistence type="predicted"/>
<dbReference type="Gene3D" id="3.30.70.1150">
    <property type="entry name" value="ACT-like. Chain A, domain 2"/>
    <property type="match status" value="1"/>
</dbReference>
<comment type="caution">
    <text evidence="2">The sequence shown here is derived from an EMBL/GenBank/DDBJ whole genome shotgun (WGS) entry which is preliminary data.</text>
</comment>
<gene>
    <name evidence="2" type="ORF">WMO25_18765</name>
</gene>
<dbReference type="InterPro" id="IPR019455">
    <property type="entry name" value="Acetolactate_synth_ssu_C"/>
</dbReference>
<accession>A0ABV1BAS2</accession>
<dbReference type="EMBL" id="JBBMEK010000548">
    <property type="protein sequence ID" value="MEQ2367093.1"/>
    <property type="molecule type" value="Genomic_DNA"/>
</dbReference>
<sequence>MTAKTSKIDRFIKLMQPFGIIEMARTGALAVQRDSNE</sequence>
<name>A0ABV1BAS2_9FIRM</name>
<protein>
    <recommendedName>
        <fullName evidence="1">Acetolactate synthase small subunit C-terminal domain-containing protein</fullName>
    </recommendedName>
</protein>
<dbReference type="SUPFAM" id="SSF55021">
    <property type="entry name" value="ACT-like"/>
    <property type="match status" value="1"/>
</dbReference>
<keyword evidence="3" id="KW-1185">Reference proteome</keyword>
<dbReference type="Proteomes" id="UP001469749">
    <property type="component" value="Unassembled WGS sequence"/>
</dbReference>
<reference evidence="2 3" key="1">
    <citation type="submission" date="2024-03" db="EMBL/GenBank/DDBJ databases">
        <title>Human intestinal bacterial collection.</title>
        <authorList>
            <person name="Pauvert C."/>
            <person name="Hitch T.C.A."/>
            <person name="Clavel T."/>
        </authorList>
    </citation>
    <scope>NUCLEOTIDE SEQUENCE [LARGE SCALE GENOMIC DNA]</scope>
    <source>
        <strain evidence="2 3">CLA-AA-H190</strain>
    </source>
</reference>